<keyword evidence="2" id="KW-1185">Reference proteome</keyword>
<organism evidence="1 2">
    <name type="scientific">Pyxicephalus adspersus</name>
    <name type="common">African bullfrog</name>
    <dbReference type="NCBI Taxonomy" id="30357"/>
    <lineage>
        <taxon>Eukaryota</taxon>
        <taxon>Metazoa</taxon>
        <taxon>Chordata</taxon>
        <taxon>Craniata</taxon>
        <taxon>Vertebrata</taxon>
        <taxon>Euteleostomi</taxon>
        <taxon>Amphibia</taxon>
        <taxon>Batrachia</taxon>
        <taxon>Anura</taxon>
        <taxon>Neobatrachia</taxon>
        <taxon>Ranoidea</taxon>
        <taxon>Pyxicephalidae</taxon>
        <taxon>Pyxicephalinae</taxon>
        <taxon>Pyxicephalus</taxon>
    </lineage>
</organism>
<evidence type="ECO:0000313" key="1">
    <source>
        <dbReference type="EMBL" id="DBA17230.1"/>
    </source>
</evidence>
<protein>
    <recommendedName>
        <fullName evidence="3">Secreted protein</fullName>
    </recommendedName>
</protein>
<sequence>MGELVAWLGWGLSCCFWPPKGNKNTNFRMSRGGKSGTTEATGCVGFKGMDKEGIWEKRRRAEGFRRGCLGFEEPRGREAGLCMAVG</sequence>
<proteinExistence type="predicted"/>
<accession>A0AAV2ZNU4</accession>
<evidence type="ECO:0008006" key="3">
    <source>
        <dbReference type="Google" id="ProtNLM"/>
    </source>
</evidence>
<dbReference type="Proteomes" id="UP001181693">
    <property type="component" value="Unassembled WGS sequence"/>
</dbReference>
<gene>
    <name evidence="1" type="ORF">GDO54_002707</name>
</gene>
<dbReference type="EMBL" id="DYDO01000010">
    <property type="protein sequence ID" value="DBA17230.1"/>
    <property type="molecule type" value="Genomic_DNA"/>
</dbReference>
<evidence type="ECO:0000313" key="2">
    <source>
        <dbReference type="Proteomes" id="UP001181693"/>
    </source>
</evidence>
<dbReference type="AlphaFoldDB" id="A0AAV2ZNU4"/>
<comment type="caution">
    <text evidence="1">The sequence shown here is derived from an EMBL/GenBank/DDBJ whole genome shotgun (WGS) entry which is preliminary data.</text>
</comment>
<reference evidence="1" key="1">
    <citation type="thesis" date="2020" institute="ProQuest LLC" country="789 East Eisenhower Parkway, Ann Arbor, MI, USA">
        <title>Comparative Genomics and Chromosome Evolution.</title>
        <authorList>
            <person name="Mudd A.B."/>
        </authorList>
    </citation>
    <scope>NUCLEOTIDE SEQUENCE</scope>
    <source>
        <strain evidence="1">1538</strain>
        <tissue evidence="1">Blood</tissue>
    </source>
</reference>
<name>A0AAV2ZNU4_PYXAD</name>